<sequence length="118" mass="13403">MVKYALYVLRWVILAIPGALFFNKVRQIFGINDVYAAMIISQALMGAMVYFIDRLIFTSGAVPIPWEIRPKGVCADCGRVGKCYRVAGKRCCEDRESKEKPDFRCEACAVKRMQQVND</sequence>
<reference evidence="2" key="1">
    <citation type="journal article" date="2020" name="Biotechnol. Biofuels">
        <title>New insights from the biogas microbiome by comprehensive genome-resolved metagenomics of nearly 1600 species originating from multiple anaerobic digesters.</title>
        <authorList>
            <person name="Campanaro S."/>
            <person name="Treu L."/>
            <person name="Rodriguez-R L.M."/>
            <person name="Kovalovszki A."/>
            <person name="Ziels R.M."/>
            <person name="Maus I."/>
            <person name="Zhu X."/>
            <person name="Kougias P.G."/>
            <person name="Basile A."/>
            <person name="Luo G."/>
            <person name="Schluter A."/>
            <person name="Konstantinidis K.T."/>
            <person name="Angelidaki I."/>
        </authorList>
    </citation>
    <scope>NUCLEOTIDE SEQUENCE</scope>
    <source>
        <strain evidence="2">AS06rmzACSIP_7</strain>
    </source>
</reference>
<dbReference type="AlphaFoldDB" id="A0A971S198"/>
<feature type="transmembrane region" description="Helical" evidence="1">
    <location>
        <begin position="34"/>
        <end position="52"/>
    </location>
</feature>
<comment type="caution">
    <text evidence="2">The sequence shown here is derived from an EMBL/GenBank/DDBJ whole genome shotgun (WGS) entry which is preliminary data.</text>
</comment>
<reference evidence="2" key="2">
    <citation type="submission" date="2020-01" db="EMBL/GenBank/DDBJ databases">
        <authorList>
            <person name="Campanaro S."/>
        </authorList>
    </citation>
    <scope>NUCLEOTIDE SEQUENCE</scope>
    <source>
        <strain evidence="2">AS06rmzACSIP_7</strain>
    </source>
</reference>
<evidence type="ECO:0000313" key="2">
    <source>
        <dbReference type="EMBL" id="NLW35943.1"/>
    </source>
</evidence>
<proteinExistence type="predicted"/>
<dbReference type="Proteomes" id="UP000777265">
    <property type="component" value="Unassembled WGS sequence"/>
</dbReference>
<evidence type="ECO:0000313" key="3">
    <source>
        <dbReference type="Proteomes" id="UP000777265"/>
    </source>
</evidence>
<keyword evidence="1" id="KW-0812">Transmembrane</keyword>
<gene>
    <name evidence="2" type="ORF">GXY80_10755</name>
</gene>
<keyword evidence="1" id="KW-1133">Transmembrane helix</keyword>
<keyword evidence="1" id="KW-0472">Membrane</keyword>
<dbReference type="EMBL" id="JAAYEE010000186">
    <property type="protein sequence ID" value="NLW35943.1"/>
    <property type="molecule type" value="Genomic_DNA"/>
</dbReference>
<name>A0A971S198_9BACT</name>
<feature type="transmembrane region" description="Helical" evidence="1">
    <location>
        <begin position="6"/>
        <end position="22"/>
    </location>
</feature>
<accession>A0A971S198</accession>
<organism evidence="2 3">
    <name type="scientific">Syntrophorhabdus aromaticivorans</name>
    <dbReference type="NCBI Taxonomy" id="328301"/>
    <lineage>
        <taxon>Bacteria</taxon>
        <taxon>Pseudomonadati</taxon>
        <taxon>Thermodesulfobacteriota</taxon>
        <taxon>Syntrophorhabdia</taxon>
        <taxon>Syntrophorhabdales</taxon>
        <taxon>Syntrophorhabdaceae</taxon>
        <taxon>Syntrophorhabdus</taxon>
    </lineage>
</organism>
<evidence type="ECO:0000256" key="1">
    <source>
        <dbReference type="SAM" id="Phobius"/>
    </source>
</evidence>
<protein>
    <submittedName>
        <fullName evidence="2">Uncharacterized protein</fullName>
    </submittedName>
</protein>